<gene>
    <name evidence="1" type="ORF">CH379_011410</name>
    <name evidence="2" type="ORF">CH379_16500</name>
</gene>
<accession>A0A2N0B5T8</accession>
<dbReference type="RefSeq" id="WP_100746911.1">
    <property type="nucleotide sequence ID" value="NZ_NPEF02000012.1"/>
</dbReference>
<reference evidence="1" key="3">
    <citation type="submission" date="2023-10" db="EMBL/GenBank/DDBJ databases">
        <authorList>
            <person name="Picardeau M."/>
            <person name="Thibeaux R."/>
        </authorList>
    </citation>
    <scope>NUCLEOTIDE SEQUENCE</scope>
    <source>
        <strain evidence="1">ATI7-C-A5</strain>
    </source>
</reference>
<organism evidence="2">
    <name type="scientific">Leptospira ellisii</name>
    <dbReference type="NCBI Taxonomy" id="2023197"/>
    <lineage>
        <taxon>Bacteria</taxon>
        <taxon>Pseudomonadati</taxon>
        <taxon>Spirochaetota</taxon>
        <taxon>Spirochaetia</taxon>
        <taxon>Leptospirales</taxon>
        <taxon>Leptospiraceae</taxon>
        <taxon>Leptospira</taxon>
    </lineage>
</organism>
<reference evidence="1 3" key="2">
    <citation type="journal article" date="2018" name="Microb. Genom.">
        <title>Deciphering the unexplored Leptospira diversity from soils uncovers genomic evolution to virulence.</title>
        <authorList>
            <person name="Thibeaux R."/>
            <person name="Iraola G."/>
            <person name="Ferres I."/>
            <person name="Bierque E."/>
            <person name="Girault D."/>
            <person name="Soupe-Gilbert M.E."/>
            <person name="Picardeau M."/>
            <person name="Goarant C."/>
        </authorList>
    </citation>
    <scope>NUCLEOTIDE SEQUENCE [LARGE SCALE GENOMIC DNA]</scope>
    <source>
        <strain evidence="1 3">ATI7-C-A5</strain>
    </source>
</reference>
<evidence type="ECO:0008006" key="4">
    <source>
        <dbReference type="Google" id="ProtNLM"/>
    </source>
</evidence>
<keyword evidence="3" id="KW-1185">Reference proteome</keyword>
<evidence type="ECO:0000313" key="2">
    <source>
        <dbReference type="EMBL" id="PJZ91838.1"/>
    </source>
</evidence>
<dbReference type="Proteomes" id="UP000232122">
    <property type="component" value="Unassembled WGS sequence"/>
</dbReference>
<dbReference type="OrthoDB" id="331924at2"/>
<evidence type="ECO:0000313" key="1">
    <source>
        <dbReference type="EMBL" id="MDV6236231.1"/>
    </source>
</evidence>
<comment type="caution">
    <text evidence="2">The sequence shown here is derived from an EMBL/GenBank/DDBJ whole genome shotgun (WGS) entry which is preliminary data.</text>
</comment>
<protein>
    <recommendedName>
        <fullName evidence="4">Transcriptional regulator</fullName>
    </recommendedName>
</protein>
<dbReference type="EMBL" id="NPEF02000012">
    <property type="protein sequence ID" value="MDV6236231.1"/>
    <property type="molecule type" value="Genomic_DNA"/>
</dbReference>
<dbReference type="EMBL" id="NPEF01000208">
    <property type="protein sequence ID" value="PJZ91838.1"/>
    <property type="molecule type" value="Genomic_DNA"/>
</dbReference>
<proteinExistence type="predicted"/>
<accession>A0A2N0BKU8</accession>
<dbReference type="AlphaFoldDB" id="A0A2N0BKU8"/>
<sequence length="79" mass="9082">MIIVNEEECREFILSTLKMKSLAAFAAEAEVAYGSLCRSLSGQYPSPEIREAFKKWNVPFRTGRSSKPYFKSTKRRSKK</sequence>
<name>A0A2N0BKU8_9LEPT</name>
<reference evidence="2" key="1">
    <citation type="submission" date="2017-07" db="EMBL/GenBank/DDBJ databases">
        <title>Leptospira spp. isolated from tropical soils.</title>
        <authorList>
            <person name="Thibeaux R."/>
            <person name="Iraola G."/>
            <person name="Ferres I."/>
            <person name="Bierque E."/>
            <person name="Girault D."/>
            <person name="Soupe-Gilbert M.-E."/>
            <person name="Picardeau M."/>
            <person name="Goarant C."/>
        </authorList>
    </citation>
    <scope>NUCLEOTIDE SEQUENCE [LARGE SCALE GENOMIC DNA]</scope>
    <source>
        <strain evidence="2">ATI7-C-A5</strain>
    </source>
</reference>
<evidence type="ECO:0000313" key="3">
    <source>
        <dbReference type="Proteomes" id="UP000232122"/>
    </source>
</evidence>